<dbReference type="Pfam" id="PF01299">
    <property type="entry name" value="Lamp2-like_luminal"/>
    <property type="match status" value="1"/>
</dbReference>
<evidence type="ECO:0000256" key="7">
    <source>
        <dbReference type="ARBA" id="ARBA00023180"/>
    </source>
</evidence>
<evidence type="ECO:0000313" key="14">
    <source>
        <dbReference type="RefSeq" id="XP_005419194.1"/>
    </source>
</evidence>
<keyword evidence="3 11" id="KW-0732">Signal</keyword>
<evidence type="ECO:0000256" key="10">
    <source>
        <dbReference type="SAM" id="Phobius"/>
    </source>
</evidence>
<feature type="transmembrane region" description="Helical" evidence="10">
    <location>
        <begin position="397"/>
        <end position="420"/>
    </location>
</feature>
<dbReference type="PRINTS" id="PR00336">
    <property type="entry name" value="LYSASSOCTDMP"/>
</dbReference>
<feature type="domain" description="Lysosome-associated membrane glycoprotein 2-like luminal" evidence="12">
    <location>
        <begin position="241"/>
        <end position="378"/>
    </location>
</feature>
<evidence type="ECO:0000256" key="2">
    <source>
        <dbReference type="ARBA" id="ARBA00022692"/>
    </source>
</evidence>
<feature type="compositionally biased region" description="Low complexity" evidence="9">
    <location>
        <begin position="199"/>
        <end position="222"/>
    </location>
</feature>
<evidence type="ECO:0000256" key="1">
    <source>
        <dbReference type="ARBA" id="ARBA00004530"/>
    </source>
</evidence>
<proteinExistence type="inferred from homology"/>
<feature type="signal peptide" evidence="11">
    <location>
        <begin position="1"/>
        <end position="22"/>
    </location>
</feature>
<reference evidence="14" key="1">
    <citation type="submission" date="2025-08" db="UniProtKB">
        <authorList>
            <consortium name="RefSeq"/>
        </authorList>
    </citation>
    <scope>IDENTIFICATION</scope>
</reference>
<evidence type="ECO:0000256" key="6">
    <source>
        <dbReference type="ARBA" id="ARBA00023136"/>
    </source>
</evidence>
<evidence type="ECO:0000256" key="4">
    <source>
        <dbReference type="ARBA" id="ARBA00022753"/>
    </source>
</evidence>
<dbReference type="AlphaFoldDB" id="A0A6I9HFR4"/>
<feature type="compositionally biased region" description="Low complexity" evidence="9">
    <location>
        <begin position="141"/>
        <end position="160"/>
    </location>
</feature>
<comment type="similarity">
    <text evidence="8">Belongs to the LAMP family.</text>
</comment>
<evidence type="ECO:0000256" key="9">
    <source>
        <dbReference type="SAM" id="MobiDB-lite"/>
    </source>
</evidence>
<comment type="subcellular location">
    <subcellularLocation>
        <location evidence="1">Endosome membrane</location>
        <topology evidence="1">Single-pass type I membrane protein</topology>
    </subcellularLocation>
    <subcellularLocation>
        <location evidence="8">Lysosome membrane</location>
        <topology evidence="8">Single-pass type I membrane protein</topology>
    </subcellularLocation>
</comment>
<feature type="compositionally biased region" description="Low complexity" evidence="9">
    <location>
        <begin position="86"/>
        <end position="116"/>
    </location>
</feature>
<evidence type="ECO:0000259" key="12">
    <source>
        <dbReference type="Pfam" id="PF01299"/>
    </source>
</evidence>
<dbReference type="RefSeq" id="XP_005419194.1">
    <property type="nucleotide sequence ID" value="XM_005419137.2"/>
</dbReference>
<protein>
    <submittedName>
        <fullName evidence="14">Lysosome-associated membrane glycoprotein 3</fullName>
    </submittedName>
</protein>
<comment type="caution">
    <text evidence="8">Lacks conserved residue(s) required for the propagation of feature annotation.</text>
</comment>
<sequence>MGSGARRLISLTLACAFSSCFAEVVLGVELSPETTSFHQMATSAQPLSLYRSSPHQSTAVHFTSTDPLQTAPTSHRTTEQTREQLQAAPAAGQPTAAQAGAAPPSTAPADSPSTAGQAVTPAAPSLTAAAKNTSTAPVSSTRPGTGPRVTTATAAGATNTSLKHETASSQDTAATTASAASSTPRAGPSTRSRRQTTATGDPTATAVTNTTGTHAGTQTAATSPASTVRPPPTPQPSAIPTGTYTVSDGNRTCIKAVMGLQLMARNTQQEQMEYVTVNPNMTKISGSCGMVQSELNLTFSGGFVNITFVKQAPSYSVTKIESRIQLSSEGMLYYAALNEKLFTTKLGNSFKCASRQTFPLENNFQILFVHMQLQAFDIVGDQFGKEEECFLDRNGKIAPIAVCLSILGLFVIVFATFLISRRKPQRGYERI</sequence>
<dbReference type="GO" id="GO:0031902">
    <property type="term" value="C:late endosome membrane"/>
    <property type="evidence" value="ECO:0007669"/>
    <property type="project" value="TreeGrafter"/>
</dbReference>
<organism evidence="13 14">
    <name type="scientific">Geospiza fortis</name>
    <name type="common">Medium ground-finch</name>
    <dbReference type="NCBI Taxonomy" id="48883"/>
    <lineage>
        <taxon>Eukaryota</taxon>
        <taxon>Metazoa</taxon>
        <taxon>Chordata</taxon>
        <taxon>Craniata</taxon>
        <taxon>Vertebrata</taxon>
        <taxon>Euteleostomi</taxon>
        <taxon>Archelosauria</taxon>
        <taxon>Archosauria</taxon>
        <taxon>Dinosauria</taxon>
        <taxon>Saurischia</taxon>
        <taxon>Theropoda</taxon>
        <taxon>Coelurosauria</taxon>
        <taxon>Aves</taxon>
        <taxon>Neognathae</taxon>
        <taxon>Neoaves</taxon>
        <taxon>Telluraves</taxon>
        <taxon>Australaves</taxon>
        <taxon>Passeriformes</taxon>
        <taxon>Thraupidae</taxon>
        <taxon>Geospiza</taxon>
    </lineage>
</organism>
<dbReference type="PANTHER" id="PTHR11506">
    <property type="entry name" value="LYSOSOME-ASSOCIATED MEMBRANE GLYCOPROTEIN"/>
    <property type="match status" value="1"/>
</dbReference>
<keyword evidence="7" id="KW-0325">Glycoprotein</keyword>
<dbReference type="GO" id="GO:0005765">
    <property type="term" value="C:lysosomal membrane"/>
    <property type="evidence" value="ECO:0007669"/>
    <property type="project" value="UniProtKB-SubCell"/>
</dbReference>
<feature type="region of interest" description="Disordered" evidence="9">
    <location>
        <begin position="55"/>
        <end position="244"/>
    </location>
</feature>
<dbReference type="Gene3D" id="2.40.160.110">
    <property type="match status" value="1"/>
</dbReference>
<feature type="disulfide bond" evidence="8">
    <location>
        <begin position="352"/>
        <end position="389"/>
    </location>
</feature>
<dbReference type="GO" id="GO:0005886">
    <property type="term" value="C:plasma membrane"/>
    <property type="evidence" value="ECO:0007669"/>
    <property type="project" value="TreeGrafter"/>
</dbReference>
<dbReference type="PROSITE" id="PS51407">
    <property type="entry name" value="LAMP_3"/>
    <property type="match status" value="1"/>
</dbReference>
<dbReference type="Proteomes" id="UP000504602">
    <property type="component" value="Unplaced"/>
</dbReference>
<dbReference type="InterPro" id="IPR048528">
    <property type="entry name" value="Lamp2-like_luminal"/>
</dbReference>
<dbReference type="InterPro" id="IPR002000">
    <property type="entry name" value="Lysosome-assoc_membr_glycop"/>
</dbReference>
<dbReference type="PANTHER" id="PTHR11506:SF30">
    <property type="entry name" value="LYSOSOME-ASSOCIATED MEMBRANE GLYCOPROTEIN 3"/>
    <property type="match status" value="1"/>
</dbReference>
<keyword evidence="2 8" id="KW-0812">Transmembrane</keyword>
<name>A0A6I9HFR4_GEOFO</name>
<keyword evidence="5 10" id="KW-1133">Transmembrane helix</keyword>
<feature type="chain" id="PRO_5027035127" evidence="11">
    <location>
        <begin position="23"/>
        <end position="431"/>
    </location>
</feature>
<evidence type="ECO:0000313" key="13">
    <source>
        <dbReference type="Proteomes" id="UP000504602"/>
    </source>
</evidence>
<dbReference type="GeneID" id="102041610"/>
<keyword evidence="8" id="KW-0458">Lysosome</keyword>
<dbReference type="GO" id="GO:0072594">
    <property type="term" value="P:establishment of protein localization to organelle"/>
    <property type="evidence" value="ECO:0007669"/>
    <property type="project" value="TreeGrafter"/>
</dbReference>
<feature type="compositionally biased region" description="Low complexity" evidence="9">
    <location>
        <begin position="167"/>
        <end position="190"/>
    </location>
</feature>
<keyword evidence="13" id="KW-1185">Reference proteome</keyword>
<evidence type="ECO:0000256" key="5">
    <source>
        <dbReference type="ARBA" id="ARBA00022989"/>
    </source>
</evidence>
<feature type="compositionally biased region" description="Polar residues" evidence="9">
    <location>
        <begin position="130"/>
        <end position="140"/>
    </location>
</feature>
<gene>
    <name evidence="14" type="primary">LAMP3</name>
</gene>
<evidence type="ECO:0000256" key="8">
    <source>
        <dbReference type="PROSITE-ProRule" id="PRU00740"/>
    </source>
</evidence>
<keyword evidence="6 8" id="KW-0472">Membrane</keyword>
<evidence type="ECO:0000256" key="11">
    <source>
        <dbReference type="SAM" id="SignalP"/>
    </source>
</evidence>
<accession>A0A6I9HFR4</accession>
<feature type="compositionally biased region" description="Polar residues" evidence="9">
    <location>
        <begin position="55"/>
        <end position="75"/>
    </location>
</feature>
<dbReference type="CTD" id="27074"/>
<dbReference type="PROSITE" id="PS51257">
    <property type="entry name" value="PROKAR_LIPOPROTEIN"/>
    <property type="match status" value="1"/>
</dbReference>
<keyword evidence="8" id="KW-1015">Disulfide bond</keyword>
<evidence type="ECO:0000256" key="3">
    <source>
        <dbReference type="ARBA" id="ARBA00022729"/>
    </source>
</evidence>
<dbReference type="InParanoid" id="A0A6I9HFR4"/>
<dbReference type="OrthoDB" id="9428839at2759"/>
<keyword evidence="4" id="KW-0967">Endosome</keyword>
<dbReference type="KEGG" id="gfr:102041610"/>